<accession>A0ACC6C512</accession>
<organism evidence="1 2">
    <name type="scientific">Roseateles hydrophilus</name>
    <dbReference type="NCBI Taxonomy" id="2975054"/>
    <lineage>
        <taxon>Bacteria</taxon>
        <taxon>Pseudomonadati</taxon>
        <taxon>Pseudomonadota</taxon>
        <taxon>Betaproteobacteria</taxon>
        <taxon>Burkholderiales</taxon>
        <taxon>Sphaerotilaceae</taxon>
        <taxon>Roseateles</taxon>
    </lineage>
</organism>
<evidence type="ECO:0000313" key="2">
    <source>
        <dbReference type="Proteomes" id="UP001076464"/>
    </source>
</evidence>
<name>A0ACC6C512_9BURK</name>
<gene>
    <name evidence="1" type="ORF">NYO99_00645</name>
</gene>
<evidence type="ECO:0000313" key="1">
    <source>
        <dbReference type="EMBL" id="MCY4743475.1"/>
    </source>
</evidence>
<reference evidence="1" key="1">
    <citation type="submission" date="2022-08" db="EMBL/GenBank/DDBJ databases">
        <title>Genome sequencing of Pelomonas sp. UHG3.</title>
        <authorList>
            <person name="So Y."/>
        </authorList>
    </citation>
    <scope>NUCLEOTIDE SEQUENCE</scope>
    <source>
        <strain evidence="1">UHG3</strain>
    </source>
</reference>
<dbReference type="Proteomes" id="UP001076464">
    <property type="component" value="Unassembled WGS sequence"/>
</dbReference>
<protein>
    <submittedName>
        <fullName evidence="1">Uncharacterized protein</fullName>
    </submittedName>
</protein>
<dbReference type="EMBL" id="JAPPUY010000001">
    <property type="protein sequence ID" value="MCY4743475.1"/>
    <property type="molecule type" value="Genomic_DNA"/>
</dbReference>
<sequence length="251" mass="27010">MLRRSLVATLAVLTAAAAAAPAAEPVMVVHHIPLPGSGPDGAPALPMAGRVATWAQRAGLALRWEAVPLKRSLQALQRNTEPLCVLGMFDTPERRRFARFSRPIHQEEQQVFLVARHAAAALRALPDARAAVLSPQLKLLVYDGVAYGATLDGWIAQRRPPPLRASASSAHPPTMLARSHADFTISVAGELREWQRRGEPHAQVLETVLLPGMPAPPRRHLACSMKVSPEWLRRFDAAVGAAPPPLTGGAQ</sequence>
<proteinExistence type="predicted"/>
<comment type="caution">
    <text evidence="1">The sequence shown here is derived from an EMBL/GenBank/DDBJ whole genome shotgun (WGS) entry which is preliminary data.</text>
</comment>
<keyword evidence="2" id="KW-1185">Reference proteome</keyword>